<proteinExistence type="predicted"/>
<accession>A0ABD0ZMA3</accession>
<comment type="caution">
    <text evidence="1">The sequence shown here is derived from an EMBL/GenBank/DDBJ whole genome shotgun (WGS) entry which is preliminary data.</text>
</comment>
<evidence type="ECO:0000313" key="1">
    <source>
        <dbReference type="EMBL" id="KAL1192374.1"/>
    </source>
</evidence>
<name>A0ABD0ZMA3_CARAN</name>
<dbReference type="PANTHER" id="PTHR34201:SF6">
    <property type="entry name" value="GLYCINE-RICH PROTEIN"/>
    <property type="match status" value="1"/>
</dbReference>
<organism evidence="1 3">
    <name type="scientific">Cardamine amara subsp. amara</name>
    <dbReference type="NCBI Taxonomy" id="228776"/>
    <lineage>
        <taxon>Eukaryota</taxon>
        <taxon>Viridiplantae</taxon>
        <taxon>Streptophyta</taxon>
        <taxon>Embryophyta</taxon>
        <taxon>Tracheophyta</taxon>
        <taxon>Spermatophyta</taxon>
        <taxon>Magnoliopsida</taxon>
        <taxon>eudicotyledons</taxon>
        <taxon>Gunneridae</taxon>
        <taxon>Pentapetalae</taxon>
        <taxon>rosids</taxon>
        <taxon>malvids</taxon>
        <taxon>Brassicales</taxon>
        <taxon>Brassicaceae</taxon>
        <taxon>Cardamineae</taxon>
        <taxon>Cardamine</taxon>
    </lineage>
</organism>
<protein>
    <recommendedName>
        <fullName evidence="4">Glycine-rich protein</fullName>
    </recommendedName>
</protein>
<dbReference type="EMBL" id="JBANAX010000351">
    <property type="protein sequence ID" value="KAL1213128.1"/>
    <property type="molecule type" value="Genomic_DNA"/>
</dbReference>
<dbReference type="PANTHER" id="PTHR34201">
    <property type="entry name" value="GLYCINE-RICH PROTEIN"/>
    <property type="match status" value="1"/>
</dbReference>
<evidence type="ECO:0008006" key="4">
    <source>
        <dbReference type="Google" id="ProtNLM"/>
    </source>
</evidence>
<dbReference type="Proteomes" id="UP001558713">
    <property type="component" value="Unassembled WGS sequence"/>
</dbReference>
<evidence type="ECO:0000313" key="2">
    <source>
        <dbReference type="EMBL" id="KAL1213128.1"/>
    </source>
</evidence>
<sequence length="130" mass="13349">MKSDTLWSKKPDTKTGKSLNRSEFPVIGFLRRQIENIKNTSAGPGIGGGLGCGAGIGFGLTGGLGLTASERFNHTNVVLGVGMGCGIGFGFGYGFGVGGGYSFDDIGDYLTYEKSSGSKSGSGKPFSIDF</sequence>
<dbReference type="InterPro" id="IPR053288">
    <property type="entry name" value="TGD_Bridge_Protein"/>
</dbReference>
<reference evidence="1 3" key="1">
    <citation type="submission" date="2024-04" db="EMBL/GenBank/DDBJ databases">
        <title>Genome assembly C_amara_ONT_v2.</title>
        <authorList>
            <person name="Yant L."/>
            <person name="Moore C."/>
            <person name="Slenker M."/>
        </authorList>
    </citation>
    <scope>NUCLEOTIDE SEQUENCE [LARGE SCALE GENOMIC DNA]</scope>
    <source>
        <tissue evidence="1">Leaf</tissue>
    </source>
</reference>
<dbReference type="EMBL" id="JBANAX010000824">
    <property type="protein sequence ID" value="KAL1192374.1"/>
    <property type="molecule type" value="Genomic_DNA"/>
</dbReference>
<evidence type="ECO:0000313" key="3">
    <source>
        <dbReference type="Proteomes" id="UP001558713"/>
    </source>
</evidence>
<dbReference type="AlphaFoldDB" id="A0ABD0ZMA3"/>
<keyword evidence="3" id="KW-1185">Reference proteome</keyword>
<gene>
    <name evidence="1" type="ORF">V5N11_005130</name>
    <name evidence="2" type="ORF">V5N11_022520</name>
</gene>